<evidence type="ECO:0000256" key="2">
    <source>
        <dbReference type="SAM" id="SignalP"/>
    </source>
</evidence>
<proteinExistence type="predicted"/>
<evidence type="ECO:0000313" key="4">
    <source>
        <dbReference type="Proteomes" id="UP001530315"/>
    </source>
</evidence>
<accession>A0ABD3MJ34</accession>
<evidence type="ECO:0000256" key="1">
    <source>
        <dbReference type="SAM" id="Phobius"/>
    </source>
</evidence>
<keyword evidence="1" id="KW-0812">Transmembrane</keyword>
<keyword evidence="1" id="KW-0472">Membrane</keyword>
<sequence length="137" mass="15309">MSDATAIPAPMRNKSRRDVARFLLWLVSATLLVDRTIEATCLSAGAVLVLKEGKLLSAKNLKWMILSVLSFLAGLASMIETRGYEEVDENRAYWLKMRLWLLAHGTRTGWGAILLLFLLSASTSKTKEEVVETKKIQ</sequence>
<keyword evidence="4" id="KW-1185">Reference proteome</keyword>
<dbReference type="EMBL" id="JALLAZ020001839">
    <property type="protein sequence ID" value="KAL3761991.1"/>
    <property type="molecule type" value="Genomic_DNA"/>
</dbReference>
<dbReference type="Proteomes" id="UP001530315">
    <property type="component" value="Unassembled WGS sequence"/>
</dbReference>
<comment type="caution">
    <text evidence="3">The sequence shown here is derived from an EMBL/GenBank/DDBJ whole genome shotgun (WGS) entry which is preliminary data.</text>
</comment>
<name>A0ABD3MJ34_9STRA</name>
<gene>
    <name evidence="3" type="ORF">ACHAW5_008215</name>
</gene>
<organism evidence="3 4">
    <name type="scientific">Stephanodiscus triporus</name>
    <dbReference type="NCBI Taxonomy" id="2934178"/>
    <lineage>
        <taxon>Eukaryota</taxon>
        <taxon>Sar</taxon>
        <taxon>Stramenopiles</taxon>
        <taxon>Ochrophyta</taxon>
        <taxon>Bacillariophyta</taxon>
        <taxon>Coscinodiscophyceae</taxon>
        <taxon>Thalassiosirophycidae</taxon>
        <taxon>Stephanodiscales</taxon>
        <taxon>Stephanodiscaceae</taxon>
        <taxon>Stephanodiscus</taxon>
    </lineage>
</organism>
<reference evidence="3 4" key="1">
    <citation type="submission" date="2024-10" db="EMBL/GenBank/DDBJ databases">
        <title>Updated reference genomes for cyclostephanoid diatoms.</title>
        <authorList>
            <person name="Roberts W.R."/>
            <person name="Alverson A.J."/>
        </authorList>
    </citation>
    <scope>NUCLEOTIDE SEQUENCE [LARGE SCALE GENOMIC DNA]</scope>
    <source>
        <strain evidence="3 4">AJA276-08</strain>
    </source>
</reference>
<keyword evidence="1" id="KW-1133">Transmembrane helix</keyword>
<protein>
    <submittedName>
        <fullName evidence="3">Uncharacterized protein</fullName>
    </submittedName>
</protein>
<evidence type="ECO:0000313" key="3">
    <source>
        <dbReference type="EMBL" id="KAL3761991.1"/>
    </source>
</evidence>
<dbReference type="AlphaFoldDB" id="A0ABD3MJ34"/>
<feature type="signal peptide" evidence="2">
    <location>
        <begin position="1"/>
        <end position="39"/>
    </location>
</feature>
<feature type="transmembrane region" description="Helical" evidence="1">
    <location>
        <begin position="63"/>
        <end position="79"/>
    </location>
</feature>
<keyword evidence="2" id="KW-0732">Signal</keyword>
<feature type="transmembrane region" description="Helical" evidence="1">
    <location>
        <begin position="99"/>
        <end position="119"/>
    </location>
</feature>
<feature type="chain" id="PRO_5044880808" evidence="2">
    <location>
        <begin position="40"/>
        <end position="137"/>
    </location>
</feature>